<gene>
    <name evidence="1" type="ORF">H5410_004334</name>
</gene>
<proteinExistence type="predicted"/>
<sequence length="90" mass="10289">MLDQAIMENIISCKSKLLKEGISLLVSNTSSLVNGYDLPIQGYQGKKPYYARPSYHGKHHLMQVQATQGRVLLFNPSYHEMMWPHQVKLS</sequence>
<name>A0A9J6B7G9_SOLCO</name>
<evidence type="ECO:0000313" key="2">
    <source>
        <dbReference type="Proteomes" id="UP000824120"/>
    </source>
</evidence>
<evidence type="ECO:0000313" key="1">
    <source>
        <dbReference type="EMBL" id="KAG5632617.1"/>
    </source>
</evidence>
<keyword evidence="2" id="KW-1185">Reference proteome</keyword>
<accession>A0A9J6B7G9</accession>
<dbReference type="EMBL" id="JACXVP010000001">
    <property type="protein sequence ID" value="KAG5632617.1"/>
    <property type="molecule type" value="Genomic_DNA"/>
</dbReference>
<feature type="non-terminal residue" evidence="1">
    <location>
        <position position="90"/>
    </location>
</feature>
<dbReference type="AlphaFoldDB" id="A0A9J6B7G9"/>
<protein>
    <submittedName>
        <fullName evidence="1">Uncharacterized protein</fullName>
    </submittedName>
</protein>
<organism evidence="1 2">
    <name type="scientific">Solanum commersonii</name>
    <name type="common">Commerson's wild potato</name>
    <name type="synonym">Commerson's nightshade</name>
    <dbReference type="NCBI Taxonomy" id="4109"/>
    <lineage>
        <taxon>Eukaryota</taxon>
        <taxon>Viridiplantae</taxon>
        <taxon>Streptophyta</taxon>
        <taxon>Embryophyta</taxon>
        <taxon>Tracheophyta</taxon>
        <taxon>Spermatophyta</taxon>
        <taxon>Magnoliopsida</taxon>
        <taxon>eudicotyledons</taxon>
        <taxon>Gunneridae</taxon>
        <taxon>Pentapetalae</taxon>
        <taxon>asterids</taxon>
        <taxon>lamiids</taxon>
        <taxon>Solanales</taxon>
        <taxon>Solanaceae</taxon>
        <taxon>Solanoideae</taxon>
        <taxon>Solaneae</taxon>
        <taxon>Solanum</taxon>
    </lineage>
</organism>
<reference evidence="1 2" key="1">
    <citation type="submission" date="2020-09" db="EMBL/GenBank/DDBJ databases">
        <title>De no assembly of potato wild relative species, Solanum commersonii.</title>
        <authorList>
            <person name="Cho K."/>
        </authorList>
    </citation>
    <scope>NUCLEOTIDE SEQUENCE [LARGE SCALE GENOMIC DNA]</scope>
    <source>
        <strain evidence="1">LZ3.2</strain>
        <tissue evidence="1">Leaf</tissue>
    </source>
</reference>
<comment type="caution">
    <text evidence="1">The sequence shown here is derived from an EMBL/GenBank/DDBJ whole genome shotgun (WGS) entry which is preliminary data.</text>
</comment>
<dbReference type="Proteomes" id="UP000824120">
    <property type="component" value="Chromosome 1"/>
</dbReference>